<protein>
    <recommendedName>
        <fullName evidence="1">DUF1618 domain-containing protein</fullName>
    </recommendedName>
</protein>
<dbReference type="AlphaFoldDB" id="A0AAV5EMY2"/>
<dbReference type="PANTHER" id="PTHR33074">
    <property type="entry name" value="EXPRESSED PROTEIN-RELATED"/>
    <property type="match status" value="1"/>
</dbReference>
<gene>
    <name evidence="2" type="primary">gb11414</name>
    <name evidence="2" type="ORF">PR202_gb11414</name>
</gene>
<keyword evidence="3" id="KW-1185">Reference proteome</keyword>
<organism evidence="2 3">
    <name type="scientific">Eleusine coracana subsp. coracana</name>
    <dbReference type="NCBI Taxonomy" id="191504"/>
    <lineage>
        <taxon>Eukaryota</taxon>
        <taxon>Viridiplantae</taxon>
        <taxon>Streptophyta</taxon>
        <taxon>Embryophyta</taxon>
        <taxon>Tracheophyta</taxon>
        <taxon>Spermatophyta</taxon>
        <taxon>Magnoliopsida</taxon>
        <taxon>Liliopsida</taxon>
        <taxon>Poales</taxon>
        <taxon>Poaceae</taxon>
        <taxon>PACMAD clade</taxon>
        <taxon>Chloridoideae</taxon>
        <taxon>Cynodonteae</taxon>
        <taxon>Eleusininae</taxon>
        <taxon>Eleusine</taxon>
    </lineage>
</organism>
<dbReference type="Pfam" id="PF07762">
    <property type="entry name" value="DUF1618"/>
    <property type="match status" value="1"/>
</dbReference>
<feature type="domain" description="DUF1618" evidence="1">
    <location>
        <begin position="212"/>
        <end position="340"/>
    </location>
</feature>
<evidence type="ECO:0000259" key="1">
    <source>
        <dbReference type="Pfam" id="PF07762"/>
    </source>
</evidence>
<evidence type="ECO:0000313" key="3">
    <source>
        <dbReference type="Proteomes" id="UP001054889"/>
    </source>
</evidence>
<proteinExistence type="predicted"/>
<sequence length="361" mass="40909">MAEDSFLAAPPPFLPDDVCPPPASILLDPYGYLSDRTNATTADCLTKGGKRIMVTFWVARPPNGSYFTFCSPDLEISEVSDVPCILNTEDDLVLLRFPICRPCLNLNPRHNDYFVYQAGDKDKPPSLELIPSPPAMSCSDNQVGLLPCRTHNMYFIAILQPVLSREWLYKLYLYSSKTKTWTTKLMHLNQIVVYTIPSKVITIGGEHGSMGWVELWRGILICDVLLDNHKLRYISLPPAEIHEVSRLRGPAFRFRDIIACDGCIKLLKMYRYIGPGGVTKGWQVATYVWMDSSSSWAEDCSIKFTEDLVLPCLWDAKPIKQLTFKGDYSGYPALSLHDGDLASSWTDRIFWTKKHWLLLSI</sequence>
<dbReference type="InterPro" id="IPR011676">
    <property type="entry name" value="DUF1618"/>
</dbReference>
<dbReference type="Proteomes" id="UP001054889">
    <property type="component" value="Unassembled WGS sequence"/>
</dbReference>
<name>A0AAV5EMY2_ELECO</name>
<reference evidence="2" key="1">
    <citation type="journal article" date="2018" name="DNA Res.">
        <title>Multiple hybrid de novo genome assembly of finger millet, an orphan allotetraploid crop.</title>
        <authorList>
            <person name="Hatakeyama M."/>
            <person name="Aluri S."/>
            <person name="Balachadran M.T."/>
            <person name="Sivarajan S.R."/>
            <person name="Patrignani A."/>
            <person name="Gruter S."/>
            <person name="Poveda L."/>
            <person name="Shimizu-Inatsugi R."/>
            <person name="Baeten J."/>
            <person name="Francoijs K.J."/>
            <person name="Nataraja K.N."/>
            <person name="Reddy Y.A.N."/>
            <person name="Phadnis S."/>
            <person name="Ravikumar R.L."/>
            <person name="Schlapbach R."/>
            <person name="Sreeman S.M."/>
            <person name="Shimizu K.K."/>
        </authorList>
    </citation>
    <scope>NUCLEOTIDE SEQUENCE</scope>
</reference>
<comment type="caution">
    <text evidence="2">The sequence shown here is derived from an EMBL/GenBank/DDBJ whole genome shotgun (WGS) entry which is preliminary data.</text>
</comment>
<accession>A0AAV5EMY2</accession>
<dbReference type="EMBL" id="BQKI01000076">
    <property type="protein sequence ID" value="GJN23738.1"/>
    <property type="molecule type" value="Genomic_DNA"/>
</dbReference>
<evidence type="ECO:0000313" key="2">
    <source>
        <dbReference type="EMBL" id="GJN23738.1"/>
    </source>
</evidence>
<reference evidence="2" key="2">
    <citation type="submission" date="2021-12" db="EMBL/GenBank/DDBJ databases">
        <title>Resequencing data analysis of finger millet.</title>
        <authorList>
            <person name="Hatakeyama M."/>
            <person name="Aluri S."/>
            <person name="Balachadran M.T."/>
            <person name="Sivarajan S.R."/>
            <person name="Poveda L."/>
            <person name="Shimizu-Inatsugi R."/>
            <person name="Schlapbach R."/>
            <person name="Sreeman S.M."/>
            <person name="Shimizu K.K."/>
        </authorList>
    </citation>
    <scope>NUCLEOTIDE SEQUENCE</scope>
</reference>